<evidence type="ECO:0000313" key="2">
    <source>
        <dbReference type="Proteomes" id="UP000004121"/>
    </source>
</evidence>
<evidence type="ECO:0000313" key="1">
    <source>
        <dbReference type="EMBL" id="EEJ51938.1"/>
    </source>
</evidence>
<comment type="caution">
    <text evidence="1">The sequence shown here is derived from an EMBL/GenBank/DDBJ whole genome shotgun (WGS) entry which is preliminary data.</text>
</comment>
<dbReference type="HOGENOM" id="CLU_3009892_0_0_9"/>
<dbReference type="EMBL" id="ACKX01000081">
    <property type="protein sequence ID" value="EEJ51938.1"/>
    <property type="molecule type" value="Genomic_DNA"/>
</dbReference>
<gene>
    <name evidence="1" type="ORF">HMPREF6123_0804</name>
</gene>
<proteinExistence type="predicted"/>
<sequence length="56" mass="6680">MTNRHAAPFFPLSNLKDRKLTVPSVHCYFSRIFAIIARKNLLKRRGKRKILWQEVL</sequence>
<protein>
    <submittedName>
        <fullName evidence="1">Uncharacterized protein</fullName>
    </submittedName>
</protein>
<accession>C2KWD5</accession>
<dbReference type="InParanoid" id="C2KWD5"/>
<keyword evidence="2" id="KW-1185">Reference proteome</keyword>
<reference evidence="1 2" key="1">
    <citation type="submission" date="2009-04" db="EMBL/GenBank/DDBJ databases">
        <authorList>
            <person name="Qin X."/>
            <person name="Bachman B."/>
            <person name="Battles P."/>
            <person name="Bell A."/>
            <person name="Bess C."/>
            <person name="Bickham C."/>
            <person name="Chaboub L."/>
            <person name="Chen D."/>
            <person name="Coyle M."/>
            <person name="Deiros D.R."/>
            <person name="Dinh H."/>
            <person name="Forbes L."/>
            <person name="Fowler G."/>
            <person name="Francisco L."/>
            <person name="Fu Q."/>
            <person name="Gubbala S."/>
            <person name="Hale W."/>
            <person name="Han Y."/>
            <person name="Hemphill L."/>
            <person name="Highlander S.K."/>
            <person name="Hirani K."/>
            <person name="Hogues M."/>
            <person name="Jackson L."/>
            <person name="Jakkamsetti A."/>
            <person name="Javaid M."/>
            <person name="Jiang H."/>
            <person name="Korchina V."/>
            <person name="Kovar C."/>
            <person name="Lara F."/>
            <person name="Lee S."/>
            <person name="Mata R."/>
            <person name="Mathew T."/>
            <person name="Moen C."/>
            <person name="Morales K."/>
            <person name="Munidasa M."/>
            <person name="Nazareth L."/>
            <person name="Ngo R."/>
            <person name="Nguyen L."/>
            <person name="Okwuonu G."/>
            <person name="Ongeri F."/>
            <person name="Patil S."/>
            <person name="Petrosino J."/>
            <person name="Pham C."/>
            <person name="Pham P."/>
            <person name="Pu L.-L."/>
            <person name="Puazo M."/>
            <person name="Raj R."/>
            <person name="Reid J."/>
            <person name="Rouhana J."/>
            <person name="Saada N."/>
            <person name="Shang Y."/>
            <person name="Simmons D."/>
            <person name="Thornton R."/>
            <person name="Warren J."/>
            <person name="Weissenberger G."/>
            <person name="Zhang J."/>
            <person name="Zhang L."/>
            <person name="Zhou C."/>
            <person name="Zhu D."/>
            <person name="Muzny D."/>
            <person name="Worley K."/>
            <person name="Gibbs R."/>
        </authorList>
    </citation>
    <scope>NUCLEOTIDE SEQUENCE [LARGE SCALE GENOMIC DNA]</scope>
    <source>
        <strain evidence="1 2">F0268</strain>
    </source>
</reference>
<dbReference type="Proteomes" id="UP000004121">
    <property type="component" value="Unassembled WGS sequence"/>
</dbReference>
<organism evidence="1 2">
    <name type="scientific">Oribacterium sinus F0268</name>
    <dbReference type="NCBI Taxonomy" id="585501"/>
    <lineage>
        <taxon>Bacteria</taxon>
        <taxon>Bacillati</taxon>
        <taxon>Bacillota</taxon>
        <taxon>Clostridia</taxon>
        <taxon>Lachnospirales</taxon>
        <taxon>Lachnospiraceae</taxon>
        <taxon>Oribacterium</taxon>
    </lineage>
</organism>
<name>C2KWD5_9FIRM</name>
<dbReference type="AlphaFoldDB" id="C2KWD5"/>